<dbReference type="GO" id="GO:0000724">
    <property type="term" value="P:double-strand break repair via homologous recombination"/>
    <property type="evidence" value="ECO:0007669"/>
    <property type="project" value="TreeGrafter"/>
</dbReference>
<dbReference type="Pfam" id="PF12738">
    <property type="entry name" value="PTCB-BRCT"/>
    <property type="match status" value="1"/>
</dbReference>
<dbReference type="CDD" id="cd17741">
    <property type="entry name" value="BRCT_nibrin"/>
    <property type="match status" value="1"/>
</dbReference>
<dbReference type="InterPro" id="IPR032429">
    <property type="entry name" value="Nibrin_BRCT2"/>
</dbReference>
<dbReference type="Gene3D" id="3.40.50.10190">
    <property type="entry name" value="BRCT domain"/>
    <property type="match status" value="1"/>
</dbReference>
<evidence type="ECO:0000259" key="3">
    <source>
        <dbReference type="SMART" id="SM01348"/>
    </source>
</evidence>
<dbReference type="GO" id="GO:0030870">
    <property type="term" value="C:Mre11 complex"/>
    <property type="evidence" value="ECO:0007669"/>
    <property type="project" value="InterPro"/>
</dbReference>
<dbReference type="GO" id="GO:0003684">
    <property type="term" value="F:damaged DNA binding"/>
    <property type="evidence" value="ECO:0007669"/>
    <property type="project" value="TreeGrafter"/>
</dbReference>
<dbReference type="SMART" id="SM01348">
    <property type="entry name" value="Nbs1_C"/>
    <property type="match status" value="1"/>
</dbReference>
<dbReference type="InterPro" id="IPR043014">
    <property type="entry name" value="Nibrin_BRCT2_sf"/>
</dbReference>
<protein>
    <recommendedName>
        <fullName evidence="3">Nibrin C-terminal domain-containing protein</fullName>
    </recommendedName>
</protein>
<reference evidence="4" key="1">
    <citation type="thesis" date="2020" institute="ProQuest LLC" country="789 East Eisenhower Parkway, Ann Arbor, MI, USA">
        <title>Comparative Genomics and Chromosome Evolution.</title>
        <authorList>
            <person name="Mudd A.B."/>
        </authorList>
    </citation>
    <scope>NUCLEOTIDE SEQUENCE</scope>
    <source>
        <strain evidence="4">237g6f4</strain>
        <tissue evidence="4">Blood</tissue>
    </source>
</reference>
<name>A0AAV7BD54_ENGPU</name>
<feature type="domain" description="Nibrin C-terminal" evidence="3">
    <location>
        <begin position="629"/>
        <end position="693"/>
    </location>
</feature>
<dbReference type="InterPro" id="IPR001357">
    <property type="entry name" value="BRCT_dom"/>
</dbReference>
<gene>
    <name evidence="4" type="ORF">GDO81_011284</name>
</gene>
<feature type="region of interest" description="Disordered" evidence="2">
    <location>
        <begin position="680"/>
        <end position="702"/>
    </location>
</feature>
<dbReference type="Pfam" id="PF08599">
    <property type="entry name" value="Nbs1_C"/>
    <property type="match status" value="1"/>
</dbReference>
<proteinExistence type="predicted"/>
<comment type="caution">
    <text evidence="4">The sequence shown here is derived from an EMBL/GenBank/DDBJ whole genome shotgun (WGS) entry which is preliminary data.</text>
</comment>
<dbReference type="FunFam" id="3.40.50.10980:FF:000001">
    <property type="entry name" value="Nibrin"/>
    <property type="match status" value="1"/>
</dbReference>
<dbReference type="PANTHER" id="PTHR12162">
    <property type="entry name" value="NIBRIN-RELATED"/>
    <property type="match status" value="1"/>
</dbReference>
<evidence type="ECO:0000313" key="4">
    <source>
        <dbReference type="EMBL" id="KAG8570468.1"/>
    </source>
</evidence>
<sequence length="702" mass="78031">MVDFFSRYYINLNFAVVYSLGADDVVDAGEVCVHDVQLPSRVIYEPLVACSSCLSGSEKSSLTQSILKLGGHVVNNWTEKCTHLVMASVKVTIKTLCALICCRSIIKPEYFSEMVGAIQQKTPLPALASFIPIIDEPSLQSDSLDLSDNTKRRTVFRNKTFLFFTAKQHKKLSAVIHLGGGKTKLLTGEVEDKTLLENPNVCVIDVGMAESQSSESQGFPAWITSTVEILQSKGLRSIPESEIGLAVIYMSTEIYCNPLQDGVNGSETEKSGRHLIMGSVPSSSMAIDETVLPPATFNTTAYVTNTEPQDQTNMWMDISGVREVKETPKSNRRSNNLDVRKDRDDESGVSGDCRTSLFQDHPHPTEERPSPSSRAGAASTDTLRVSQKTESSNRIQNYFQPVSKKREREEKDGETSAAKFCRMEKVTSAPSQPNKDIVPPKQQSAGPARGSAPETDVDTGPGGSSSDRLGRDKMDTSTTGQPQDSIMKKRKEPEEVVEESDLENEEEDKNNTERSVFQVKRPRVEATGDDFGDDFEDIDFESLEMEEPTTVPAPVIHNVKTEPDIKQEPISQPVSQPMSQHDTKVPFRLKQENDDGIPSKLLVSEFRSLVVGRPGRNSQKMNKANQENGVNFKKFRKIAYPGAGSFPHIIGGSDLIAHDRKKNSELEQWLRQEMEVQTQQAKEQSLAEDLFRYNPKTVKRRR</sequence>
<accession>A0AAV7BD54</accession>
<dbReference type="GO" id="GO:0007095">
    <property type="term" value="P:mitotic G2 DNA damage checkpoint signaling"/>
    <property type="evidence" value="ECO:0007669"/>
    <property type="project" value="InterPro"/>
</dbReference>
<dbReference type="Proteomes" id="UP000824782">
    <property type="component" value="Unassembled WGS sequence"/>
</dbReference>
<dbReference type="SUPFAM" id="SSF52113">
    <property type="entry name" value="BRCT domain"/>
    <property type="match status" value="1"/>
</dbReference>
<feature type="compositionally biased region" description="Basic and acidic residues" evidence="2">
    <location>
        <begin position="360"/>
        <end position="369"/>
    </location>
</feature>
<organism evidence="4 5">
    <name type="scientific">Engystomops pustulosus</name>
    <name type="common">Tungara frog</name>
    <name type="synonym">Physalaemus pustulosus</name>
    <dbReference type="NCBI Taxonomy" id="76066"/>
    <lineage>
        <taxon>Eukaryota</taxon>
        <taxon>Metazoa</taxon>
        <taxon>Chordata</taxon>
        <taxon>Craniata</taxon>
        <taxon>Vertebrata</taxon>
        <taxon>Euteleostomi</taxon>
        <taxon>Amphibia</taxon>
        <taxon>Batrachia</taxon>
        <taxon>Anura</taxon>
        <taxon>Neobatrachia</taxon>
        <taxon>Hyloidea</taxon>
        <taxon>Leptodactylidae</taxon>
        <taxon>Leiuperinae</taxon>
        <taxon>Engystomops</taxon>
    </lineage>
</organism>
<dbReference type="InterPro" id="IPR013908">
    <property type="entry name" value="Nibrin_C"/>
</dbReference>
<dbReference type="InterPro" id="IPR040227">
    <property type="entry name" value="Nibrin-rel"/>
</dbReference>
<evidence type="ECO:0000256" key="2">
    <source>
        <dbReference type="SAM" id="MobiDB-lite"/>
    </source>
</evidence>
<dbReference type="EMBL" id="WNYA01000005">
    <property type="protein sequence ID" value="KAG8570468.1"/>
    <property type="molecule type" value="Genomic_DNA"/>
</dbReference>
<evidence type="ECO:0000313" key="5">
    <source>
        <dbReference type="Proteomes" id="UP000824782"/>
    </source>
</evidence>
<keyword evidence="1" id="KW-0131">Cell cycle</keyword>
<feature type="region of interest" description="Disordered" evidence="2">
    <location>
        <begin position="322"/>
        <end position="535"/>
    </location>
</feature>
<evidence type="ECO:0000256" key="1">
    <source>
        <dbReference type="ARBA" id="ARBA00023306"/>
    </source>
</evidence>
<feature type="compositionally biased region" description="Low complexity" evidence="2">
    <location>
        <begin position="370"/>
        <end position="379"/>
    </location>
</feature>
<dbReference type="PANTHER" id="PTHR12162:SF0">
    <property type="entry name" value="NIBRIN"/>
    <property type="match status" value="1"/>
</dbReference>
<feature type="compositionally biased region" description="Basic and acidic residues" evidence="2">
    <location>
        <begin position="404"/>
        <end position="414"/>
    </location>
</feature>
<dbReference type="Gene3D" id="3.40.50.10980">
    <property type="entry name" value="Nibrin, BRCT2 domain"/>
    <property type="match status" value="1"/>
</dbReference>
<dbReference type="AlphaFoldDB" id="A0AAV7BD54"/>
<feature type="compositionally biased region" description="Acidic residues" evidence="2">
    <location>
        <begin position="495"/>
        <end position="508"/>
    </location>
</feature>
<keyword evidence="5" id="KW-1185">Reference proteome</keyword>
<feature type="compositionally biased region" description="Polar residues" evidence="2">
    <location>
        <begin position="380"/>
        <end position="400"/>
    </location>
</feature>
<dbReference type="InterPro" id="IPR036420">
    <property type="entry name" value="BRCT_dom_sf"/>
</dbReference>
<dbReference type="Pfam" id="PF16508">
    <property type="entry name" value="NIBRIN_BRCT_II"/>
    <property type="match status" value="1"/>
</dbReference>